<dbReference type="SUPFAM" id="SSF55729">
    <property type="entry name" value="Acyl-CoA N-acyltransferases (Nat)"/>
    <property type="match status" value="1"/>
</dbReference>
<accession>A0A2U9T188</accession>
<organism evidence="2 3">
    <name type="scientific">Marilutibacter maris</name>
    <dbReference type="NCBI Taxonomy" id="1605891"/>
    <lineage>
        <taxon>Bacteria</taxon>
        <taxon>Pseudomonadati</taxon>
        <taxon>Pseudomonadota</taxon>
        <taxon>Gammaproteobacteria</taxon>
        <taxon>Lysobacterales</taxon>
        <taxon>Lysobacteraceae</taxon>
        <taxon>Marilutibacter</taxon>
    </lineage>
</organism>
<dbReference type="PROSITE" id="PS51186">
    <property type="entry name" value="GNAT"/>
    <property type="match status" value="1"/>
</dbReference>
<dbReference type="InterPro" id="IPR016181">
    <property type="entry name" value="Acyl_CoA_acyltransferase"/>
</dbReference>
<dbReference type="GO" id="GO:0016747">
    <property type="term" value="F:acyltransferase activity, transferring groups other than amino-acyl groups"/>
    <property type="evidence" value="ECO:0007669"/>
    <property type="project" value="InterPro"/>
</dbReference>
<sequence>MSTPELNWIAARFDELTPSRLYALLRLRSEVFVVEQACAYLDIDGKDHHPQTWHLLGEAPDGRLAAYLRVLPGGLGHGVDTFAEVSIGRVVTSPDWRGRRLGDPLMREGVALIERVWPGAPIRLGAQAHLQHFYARHGFQVASPEYLEDGIPHVEMLRDGAA</sequence>
<dbReference type="OrthoDB" id="9796171at2"/>
<feature type="domain" description="N-acetyltransferase" evidence="1">
    <location>
        <begin position="11"/>
        <end position="161"/>
    </location>
</feature>
<gene>
    <name evidence="2" type="ORF">C9I47_0479</name>
</gene>
<protein>
    <submittedName>
        <fullName evidence="2">Acyltransferase</fullName>
    </submittedName>
</protein>
<reference evidence="2 3" key="1">
    <citation type="submission" date="2018-05" db="EMBL/GenBank/DDBJ databases">
        <title>The complete genome of Lysobacter maris HZ9B, a marine bacterium antagonistic against terrestrial plant pathogens.</title>
        <authorList>
            <person name="Zhang X.-Q."/>
        </authorList>
    </citation>
    <scope>NUCLEOTIDE SEQUENCE [LARGE SCALE GENOMIC DNA]</scope>
    <source>
        <strain evidence="2 3">HZ9B</strain>
    </source>
</reference>
<dbReference type="KEGG" id="lmb:C9I47_0479"/>
<dbReference type="AlphaFoldDB" id="A0A2U9T188"/>
<evidence type="ECO:0000313" key="2">
    <source>
        <dbReference type="EMBL" id="AWV06203.1"/>
    </source>
</evidence>
<dbReference type="EMBL" id="CP029843">
    <property type="protein sequence ID" value="AWV06203.1"/>
    <property type="molecule type" value="Genomic_DNA"/>
</dbReference>
<evidence type="ECO:0000259" key="1">
    <source>
        <dbReference type="PROSITE" id="PS51186"/>
    </source>
</evidence>
<name>A0A2U9T188_9GAMM</name>
<proteinExistence type="predicted"/>
<dbReference type="Pfam" id="PF13673">
    <property type="entry name" value="Acetyltransf_10"/>
    <property type="match status" value="1"/>
</dbReference>
<dbReference type="InterPro" id="IPR000182">
    <property type="entry name" value="GNAT_dom"/>
</dbReference>
<keyword evidence="3" id="KW-1185">Reference proteome</keyword>
<keyword evidence="2" id="KW-0012">Acyltransferase</keyword>
<dbReference type="Gene3D" id="3.40.630.30">
    <property type="match status" value="1"/>
</dbReference>
<dbReference type="Proteomes" id="UP000249447">
    <property type="component" value="Chromosome"/>
</dbReference>
<keyword evidence="2" id="KW-0808">Transferase</keyword>
<dbReference type="RefSeq" id="WP_111265377.1">
    <property type="nucleotide sequence ID" value="NZ_CP029843.1"/>
</dbReference>
<evidence type="ECO:0000313" key="3">
    <source>
        <dbReference type="Proteomes" id="UP000249447"/>
    </source>
</evidence>